<keyword evidence="4 7" id="KW-0812">Transmembrane</keyword>
<evidence type="ECO:0000256" key="7">
    <source>
        <dbReference type="RuleBase" id="RU363032"/>
    </source>
</evidence>
<keyword evidence="5 7" id="KW-1133">Transmembrane helix</keyword>
<evidence type="ECO:0000313" key="9">
    <source>
        <dbReference type="EMBL" id="OAS17992.1"/>
    </source>
</evidence>
<dbReference type="PANTHER" id="PTHR43744">
    <property type="entry name" value="ABC TRANSPORTER PERMEASE PROTEIN MG189-RELATED-RELATED"/>
    <property type="match status" value="1"/>
</dbReference>
<evidence type="ECO:0000256" key="5">
    <source>
        <dbReference type="ARBA" id="ARBA00022989"/>
    </source>
</evidence>
<comment type="subcellular location">
    <subcellularLocation>
        <location evidence="1 7">Cell membrane</location>
        <topology evidence="1 7">Multi-pass membrane protein</topology>
    </subcellularLocation>
</comment>
<feature type="transmembrane region" description="Helical" evidence="7">
    <location>
        <begin position="27"/>
        <end position="52"/>
    </location>
</feature>
<feature type="transmembrane region" description="Helical" evidence="7">
    <location>
        <begin position="202"/>
        <end position="227"/>
    </location>
</feature>
<feature type="transmembrane region" description="Helical" evidence="7">
    <location>
        <begin position="160"/>
        <end position="181"/>
    </location>
</feature>
<evidence type="ECO:0000256" key="2">
    <source>
        <dbReference type="ARBA" id="ARBA00022448"/>
    </source>
</evidence>
<reference evidence="9 10" key="1">
    <citation type="submission" date="2016-05" db="EMBL/GenBank/DDBJ databases">
        <title>Paenibacillus sp. 1ZS3-15 nov., isolated from the rhizosphere soil.</title>
        <authorList>
            <person name="Zhang X.X."/>
            <person name="Zhang J."/>
        </authorList>
    </citation>
    <scope>NUCLEOTIDE SEQUENCE [LARGE SCALE GENOMIC DNA]</scope>
    <source>
        <strain evidence="9 10">1ZS3-15</strain>
    </source>
</reference>
<feature type="domain" description="ABC transmembrane type-1" evidence="8">
    <location>
        <begin position="93"/>
        <end position="297"/>
    </location>
</feature>
<dbReference type="GO" id="GO:0055085">
    <property type="term" value="P:transmembrane transport"/>
    <property type="evidence" value="ECO:0007669"/>
    <property type="project" value="InterPro"/>
</dbReference>
<accession>A0A198AA07</accession>
<evidence type="ECO:0000256" key="1">
    <source>
        <dbReference type="ARBA" id="ARBA00004651"/>
    </source>
</evidence>
<name>A0A198AA07_9BACL</name>
<dbReference type="Pfam" id="PF00528">
    <property type="entry name" value="BPD_transp_1"/>
    <property type="match status" value="1"/>
</dbReference>
<dbReference type="AlphaFoldDB" id="A0A198AA07"/>
<sequence length="312" mass="35091">MKSAANTQTEIAFLTKTPAPKIQMDQFVLNVIAYGWVSFVALLCILPFLLILSGSVTDEKEIILEGYKLIPSSLSFEAYRFIFTVPQEIIRAYGITTSLTIIGTTISLFLVSMSSYVLQRSDFKWRNTFSFFYYFTTLFSGGLVPLYILVVNYLKLNDTYLVLLLLPLINVFYILVMKSFMRSIPAAITESAKMDGAGDFTIFIRLILPLCKPALATIGLFVALGYWNDWFHSLLFINNHKLYTLQYYLYRVIGSVDALKIVAEKSGMNVPDLPGEGLKMALTIVVTGPIVLLYPFIQRYFVKGLTIGAVKG</sequence>
<dbReference type="CDD" id="cd06261">
    <property type="entry name" value="TM_PBP2"/>
    <property type="match status" value="1"/>
</dbReference>
<dbReference type="InterPro" id="IPR035906">
    <property type="entry name" value="MetI-like_sf"/>
</dbReference>
<dbReference type="RefSeq" id="WP_068665116.1">
    <property type="nucleotide sequence ID" value="NZ_LYPB01000069.1"/>
</dbReference>
<dbReference type="PROSITE" id="PS50928">
    <property type="entry name" value="ABC_TM1"/>
    <property type="match status" value="1"/>
</dbReference>
<organism evidence="9 10">
    <name type="scientific">Paenibacillus oryzisoli</name>
    <dbReference type="NCBI Taxonomy" id="1850517"/>
    <lineage>
        <taxon>Bacteria</taxon>
        <taxon>Bacillati</taxon>
        <taxon>Bacillota</taxon>
        <taxon>Bacilli</taxon>
        <taxon>Bacillales</taxon>
        <taxon>Paenibacillaceae</taxon>
        <taxon>Paenibacillus</taxon>
    </lineage>
</organism>
<comment type="caution">
    <text evidence="9">The sequence shown here is derived from an EMBL/GenBank/DDBJ whole genome shotgun (WGS) entry which is preliminary data.</text>
</comment>
<feature type="transmembrane region" description="Helical" evidence="7">
    <location>
        <begin position="90"/>
        <end position="111"/>
    </location>
</feature>
<keyword evidence="6 7" id="KW-0472">Membrane</keyword>
<dbReference type="Proteomes" id="UP000078454">
    <property type="component" value="Unassembled WGS sequence"/>
</dbReference>
<feature type="transmembrane region" description="Helical" evidence="7">
    <location>
        <begin position="278"/>
        <end position="297"/>
    </location>
</feature>
<protein>
    <submittedName>
        <fullName evidence="9">Sugar ABC transporter permease</fullName>
    </submittedName>
</protein>
<keyword evidence="3" id="KW-1003">Cell membrane</keyword>
<proteinExistence type="inferred from homology"/>
<dbReference type="Gene3D" id="1.10.3720.10">
    <property type="entry name" value="MetI-like"/>
    <property type="match status" value="1"/>
</dbReference>
<dbReference type="GO" id="GO:0005886">
    <property type="term" value="C:plasma membrane"/>
    <property type="evidence" value="ECO:0007669"/>
    <property type="project" value="UniProtKB-SubCell"/>
</dbReference>
<dbReference type="PANTHER" id="PTHR43744:SF9">
    <property type="entry name" value="POLYGALACTURONAN_RHAMNOGALACTURONAN TRANSPORT SYSTEM PERMEASE PROTEIN YTCP"/>
    <property type="match status" value="1"/>
</dbReference>
<evidence type="ECO:0000256" key="4">
    <source>
        <dbReference type="ARBA" id="ARBA00022692"/>
    </source>
</evidence>
<comment type="similarity">
    <text evidence="7">Belongs to the binding-protein-dependent transport system permease family.</text>
</comment>
<gene>
    <name evidence="9" type="ORF">A8708_28705</name>
</gene>
<evidence type="ECO:0000313" key="10">
    <source>
        <dbReference type="Proteomes" id="UP000078454"/>
    </source>
</evidence>
<dbReference type="SUPFAM" id="SSF161098">
    <property type="entry name" value="MetI-like"/>
    <property type="match status" value="1"/>
</dbReference>
<dbReference type="InterPro" id="IPR000515">
    <property type="entry name" value="MetI-like"/>
</dbReference>
<dbReference type="STRING" id="1850517.A8708_28705"/>
<dbReference type="OrthoDB" id="157184at2"/>
<evidence type="ECO:0000256" key="3">
    <source>
        <dbReference type="ARBA" id="ARBA00022475"/>
    </source>
</evidence>
<dbReference type="EMBL" id="LYPB01000069">
    <property type="protein sequence ID" value="OAS17992.1"/>
    <property type="molecule type" value="Genomic_DNA"/>
</dbReference>
<evidence type="ECO:0000256" key="6">
    <source>
        <dbReference type="ARBA" id="ARBA00023136"/>
    </source>
</evidence>
<evidence type="ECO:0000259" key="8">
    <source>
        <dbReference type="PROSITE" id="PS50928"/>
    </source>
</evidence>
<keyword evidence="2 7" id="KW-0813">Transport</keyword>
<feature type="transmembrane region" description="Helical" evidence="7">
    <location>
        <begin position="131"/>
        <end position="154"/>
    </location>
</feature>
<keyword evidence="10" id="KW-1185">Reference proteome</keyword>